<keyword evidence="1" id="KW-0175">Coiled coil</keyword>
<feature type="coiled-coil region" evidence="1">
    <location>
        <begin position="400"/>
        <end position="434"/>
    </location>
</feature>
<name>A0AAQ4PSD0_GASAC</name>
<evidence type="ECO:0000256" key="1">
    <source>
        <dbReference type="SAM" id="Coils"/>
    </source>
</evidence>
<reference evidence="4" key="2">
    <citation type="submission" date="2025-08" db="UniProtKB">
        <authorList>
            <consortium name="Ensembl"/>
        </authorList>
    </citation>
    <scope>IDENTIFICATION</scope>
</reference>
<dbReference type="KEGG" id="gat:120826223"/>
<feature type="region of interest" description="Disordered" evidence="2">
    <location>
        <begin position="73"/>
        <end position="102"/>
    </location>
</feature>
<feature type="region of interest" description="Disordered" evidence="2">
    <location>
        <begin position="171"/>
        <end position="190"/>
    </location>
</feature>
<dbReference type="AlphaFoldDB" id="A0AAQ4PSD0"/>
<feature type="region of interest" description="Disordered" evidence="2">
    <location>
        <begin position="127"/>
        <end position="158"/>
    </location>
</feature>
<evidence type="ECO:0000313" key="4">
    <source>
        <dbReference type="Ensembl" id="ENSGACP00000041755.1"/>
    </source>
</evidence>
<accession>A0AAQ4PSD0</accession>
<dbReference type="PANTHER" id="PTHR47147:SF1">
    <property type="entry name" value="SYNCOILIN"/>
    <property type="match status" value="1"/>
</dbReference>
<reference evidence="4" key="3">
    <citation type="submission" date="2025-09" db="UniProtKB">
        <authorList>
            <consortium name="Ensembl"/>
        </authorList>
    </citation>
    <scope>IDENTIFICATION</scope>
</reference>
<dbReference type="Ensembl" id="ENSGACT00000044855.1">
    <property type="protein sequence ID" value="ENSGACP00000041755.1"/>
    <property type="gene ID" value="ENSGACG00000025651.1"/>
</dbReference>
<keyword evidence="3" id="KW-0732">Signal</keyword>
<evidence type="ECO:0000313" key="5">
    <source>
        <dbReference type="Proteomes" id="UP000007635"/>
    </source>
</evidence>
<evidence type="ECO:0008006" key="6">
    <source>
        <dbReference type="Google" id="ProtNLM"/>
    </source>
</evidence>
<keyword evidence="5" id="KW-1185">Reference proteome</keyword>
<feature type="coiled-coil region" evidence="1">
    <location>
        <begin position="521"/>
        <end position="548"/>
    </location>
</feature>
<dbReference type="RefSeq" id="XP_040044252.1">
    <property type="nucleotide sequence ID" value="XM_040188318.1"/>
</dbReference>
<feature type="signal peptide" evidence="3">
    <location>
        <begin position="1"/>
        <end position="21"/>
    </location>
</feature>
<evidence type="ECO:0000256" key="3">
    <source>
        <dbReference type="SAM" id="SignalP"/>
    </source>
</evidence>
<dbReference type="InterPro" id="IPR027702">
    <property type="entry name" value="Syncoilin"/>
</dbReference>
<feature type="coiled-coil region" evidence="1">
    <location>
        <begin position="458"/>
        <end position="485"/>
    </location>
</feature>
<dbReference type="GeneTree" id="ENSGT00390000018108"/>
<dbReference type="GO" id="GO:0005882">
    <property type="term" value="C:intermediate filament"/>
    <property type="evidence" value="ECO:0007669"/>
    <property type="project" value="InterPro"/>
</dbReference>
<sequence>MCTHTHTLLPLTLCFVVGTSTSFWRLHAEDDARKNTTVTRIYRDEAAAGIELVPMDEDGSRSSGFESLFIEEEDAAPGSTRSERSGLPAYRGARRDQSPPIKPYLREMDDLLKSCEELVGVPFASRFPAAHGSTSSAESPRSHGEGRGAPPDGCGETSACPRAYLSTSYMDTHADGPEAPDGSHVSLDVGNRCGVTPAASRQKEMPLTSAGNQLSDTMVAYEGQLLGMLAMLESSMEESGMDFEPQGCSPDAGQEYVHIGKNARPPRPVERESPMALETTQPMQSEPWCGRRFGGDEGCRETAGSAAGGGRRSRLPACEDMDGFSMKSLEWRDRRVLDPQFGFPAPLVSTGNDPMSCEAAMTGYMATNEGTHTEGEVGGVEVDKELRMDTVAPGPGVNDLGALGCQMEECIEQVQRLERRRKELLTEVLELRGTKDGESDGGDEPVDSKVVELMKAFKGEEEGKREDKKKEIQSLRAERAKEERMLWKVNLERQALHEELMRLRRRLFAAARDSAHNQAALNHQRREVELLRREEEKLQSLALQLTEEGSRQRAAQQQQVSALQAALHAGTSSPTSSTQEELAECRRQSCADLQQYLQGGLKALEDRYEPILLTLLKRREATAVALLKAKEQGRELKAQLGPLKEETQKLNLQRACLEEKLKLLHFQRREEVGQYKEAVSCLEDSSRELRTELKIQKRKTREVEELRDSLDKRLHLYRAAIEEHNESDNEEES</sequence>
<dbReference type="CTD" id="81493"/>
<proteinExistence type="predicted"/>
<organism evidence="4 5">
    <name type="scientific">Gasterosteus aculeatus aculeatus</name>
    <name type="common">three-spined stickleback</name>
    <dbReference type="NCBI Taxonomy" id="481459"/>
    <lineage>
        <taxon>Eukaryota</taxon>
        <taxon>Metazoa</taxon>
        <taxon>Chordata</taxon>
        <taxon>Craniata</taxon>
        <taxon>Vertebrata</taxon>
        <taxon>Euteleostomi</taxon>
        <taxon>Actinopterygii</taxon>
        <taxon>Neopterygii</taxon>
        <taxon>Teleostei</taxon>
        <taxon>Neoteleostei</taxon>
        <taxon>Acanthomorphata</taxon>
        <taxon>Eupercaria</taxon>
        <taxon>Perciformes</taxon>
        <taxon>Cottioidei</taxon>
        <taxon>Gasterosteales</taxon>
        <taxon>Gasterosteidae</taxon>
        <taxon>Gasterosteus</taxon>
    </lineage>
</organism>
<dbReference type="PANTHER" id="PTHR47147">
    <property type="entry name" value="SYNCOILIN"/>
    <property type="match status" value="1"/>
</dbReference>
<dbReference type="GeneID" id="120826223"/>
<reference evidence="4 5" key="1">
    <citation type="journal article" date="2021" name="G3 (Bethesda)">
        <title>Improved contiguity of the threespine stickleback genome using long-read sequencing.</title>
        <authorList>
            <person name="Nath S."/>
            <person name="Shaw D.E."/>
            <person name="White M.A."/>
        </authorList>
    </citation>
    <scope>NUCLEOTIDE SEQUENCE [LARGE SCALE GENOMIC DNA]</scope>
    <source>
        <strain evidence="4 5">Lake Benthic</strain>
    </source>
</reference>
<dbReference type="Proteomes" id="UP000007635">
    <property type="component" value="Chromosome X"/>
</dbReference>
<protein>
    <recommendedName>
        <fullName evidence="6">Syncoilin, intermediate filament protein</fullName>
    </recommendedName>
</protein>
<feature type="chain" id="PRO_5042820600" description="Syncoilin, intermediate filament protein" evidence="3">
    <location>
        <begin position="22"/>
        <end position="733"/>
    </location>
</feature>
<evidence type="ECO:0000256" key="2">
    <source>
        <dbReference type="SAM" id="MobiDB-lite"/>
    </source>
</evidence>